<dbReference type="GO" id="GO:0016491">
    <property type="term" value="F:oxidoreductase activity"/>
    <property type="evidence" value="ECO:0007669"/>
    <property type="project" value="TreeGrafter"/>
</dbReference>
<dbReference type="PANTHER" id="PTHR12697:SF5">
    <property type="entry name" value="DEOXYHYPUSINE HYDROXYLASE"/>
    <property type="match status" value="1"/>
</dbReference>
<gene>
    <name evidence="1" type="ORF">COMA1_10325</name>
</gene>
<dbReference type="Pfam" id="PF13646">
    <property type="entry name" value="HEAT_2"/>
    <property type="match status" value="2"/>
</dbReference>
<dbReference type="OrthoDB" id="454552at2"/>
<protein>
    <recommendedName>
        <fullName evidence="3">HEAT repeat domain-containing protein</fullName>
    </recommendedName>
</protein>
<dbReference type="Proteomes" id="UP000199032">
    <property type="component" value="Unassembled WGS sequence"/>
</dbReference>
<dbReference type="InterPro" id="IPR004155">
    <property type="entry name" value="PBS_lyase_HEAT"/>
</dbReference>
<evidence type="ECO:0000313" key="2">
    <source>
        <dbReference type="Proteomes" id="UP000199032"/>
    </source>
</evidence>
<dbReference type="Gene3D" id="1.25.10.10">
    <property type="entry name" value="Leucine-rich Repeat Variant"/>
    <property type="match status" value="3"/>
</dbReference>
<dbReference type="InterPro" id="IPR016024">
    <property type="entry name" value="ARM-type_fold"/>
</dbReference>
<dbReference type="InterPro" id="IPR011989">
    <property type="entry name" value="ARM-like"/>
</dbReference>
<evidence type="ECO:0008006" key="3">
    <source>
        <dbReference type="Google" id="ProtNLM"/>
    </source>
</evidence>
<dbReference type="SUPFAM" id="SSF48371">
    <property type="entry name" value="ARM repeat"/>
    <property type="match status" value="1"/>
</dbReference>
<evidence type="ECO:0000313" key="1">
    <source>
        <dbReference type="EMBL" id="CUS31912.1"/>
    </source>
</evidence>
<name>A0A0S4L5N7_9BACT</name>
<accession>A0A0S4L5N7</accession>
<dbReference type="EMBL" id="CZQA01000001">
    <property type="protein sequence ID" value="CUS31912.1"/>
    <property type="molecule type" value="Genomic_DNA"/>
</dbReference>
<dbReference type="AlphaFoldDB" id="A0A0S4L5N7"/>
<proteinExistence type="predicted"/>
<dbReference type="PANTHER" id="PTHR12697">
    <property type="entry name" value="PBS LYASE HEAT-LIKE PROTEIN"/>
    <property type="match status" value="1"/>
</dbReference>
<reference evidence="1 2" key="1">
    <citation type="submission" date="2015-10" db="EMBL/GenBank/DDBJ databases">
        <authorList>
            <person name="Gilbert D.G."/>
        </authorList>
    </citation>
    <scope>NUCLEOTIDE SEQUENCE [LARGE SCALE GENOMIC DNA]</scope>
    <source>
        <strain evidence="1">COMA1</strain>
    </source>
</reference>
<sequence length="380" mass="41582">METTADLHQPPLNTMSKETIETLVSELTHEEDWRRMRATAACVAGGPRSVQALMDALRTGSTELKKEAAAMLARIKDPRAGVALVELLELDEDGVRKAAATALEQMAGVLDVDTAGALVSLLPHTPEGPTRQVLTHLIGAIPTAVLPLCDLLKHPNTEAQIASALMLDQLLDPRSIDAFIDAMGQPAVREIAVGTLKKLSAIRERIDMTFNALRDVEGASEREEARMATVIDLLGIGRPSVEILLEYLEDEDWLVREAAADLLGKIGDVRAVIPLMKRLEQDKDTGVKELAIKALGLIGDSRPTQLYLNAIPIRPLRVYAMEALAKIKDVGVLRPYKDTFDQLRTDRDGLVSYNAGLIADKLEAIMAMESQTREEDHEHD</sequence>
<keyword evidence="2" id="KW-1185">Reference proteome</keyword>
<dbReference type="SMART" id="SM00567">
    <property type="entry name" value="EZ_HEAT"/>
    <property type="match status" value="5"/>
</dbReference>
<dbReference type="STRING" id="1742972.COMA1_10325"/>
<organism evidence="1 2">
    <name type="scientific">Candidatus Nitrospira nitrosa</name>
    <dbReference type="NCBI Taxonomy" id="1742972"/>
    <lineage>
        <taxon>Bacteria</taxon>
        <taxon>Pseudomonadati</taxon>
        <taxon>Nitrospirota</taxon>
        <taxon>Nitrospiria</taxon>
        <taxon>Nitrospirales</taxon>
        <taxon>Nitrospiraceae</taxon>
        <taxon>Nitrospira</taxon>
    </lineage>
</organism>